<dbReference type="Proteomes" id="UP001165481">
    <property type="component" value="Unassembled WGS sequence"/>
</dbReference>
<gene>
    <name evidence="7" type="primary">nfsA</name>
    <name evidence="7" type="ORF">MUN46_005590</name>
</gene>
<feature type="domain" description="Nitroreductase" evidence="6">
    <location>
        <begin position="15"/>
        <end position="165"/>
    </location>
</feature>
<reference evidence="7" key="1">
    <citation type="submission" date="2023-03" db="EMBL/GenBank/DDBJ databases">
        <title>Mesosutterella sp. nov. isolated from porcine feces.</title>
        <authorList>
            <person name="Yu S."/>
        </authorList>
    </citation>
    <scope>NUCLEOTIDE SEQUENCE</scope>
    <source>
        <strain evidence="7">AGMB02718</strain>
    </source>
</reference>
<dbReference type="Gene3D" id="3.40.109.10">
    <property type="entry name" value="NADH Oxidase"/>
    <property type="match status" value="1"/>
</dbReference>
<keyword evidence="3 5" id="KW-0288">FMN</keyword>
<keyword evidence="2 5" id="KW-0285">Flavoprotein</keyword>
<name>A0ABT7IM20_9BURK</name>
<comment type="caution">
    <text evidence="7">The sequence shown here is derived from an EMBL/GenBank/DDBJ whole genome shotgun (WGS) entry which is preliminary data.</text>
</comment>
<accession>A0ABT7IM20</accession>
<evidence type="ECO:0000313" key="7">
    <source>
        <dbReference type="EMBL" id="MDL2059404.1"/>
    </source>
</evidence>
<keyword evidence="4 5" id="KW-0560">Oxidoreductase</keyword>
<dbReference type="CDD" id="cd02146">
    <property type="entry name" value="NfsA-like"/>
    <property type="match status" value="1"/>
</dbReference>
<proteinExistence type="inferred from homology"/>
<evidence type="ECO:0000256" key="4">
    <source>
        <dbReference type="ARBA" id="ARBA00023002"/>
    </source>
</evidence>
<evidence type="ECO:0000256" key="3">
    <source>
        <dbReference type="ARBA" id="ARBA00022643"/>
    </source>
</evidence>
<dbReference type="PANTHER" id="PTHR43425">
    <property type="entry name" value="OXYGEN-INSENSITIVE NADPH NITROREDUCTASE"/>
    <property type="match status" value="1"/>
</dbReference>
<comment type="similarity">
    <text evidence="1 5">Belongs to the flavin oxidoreductase frp family.</text>
</comment>
<dbReference type="SUPFAM" id="SSF55469">
    <property type="entry name" value="FMN-dependent nitroreductase-like"/>
    <property type="match status" value="1"/>
</dbReference>
<organism evidence="7 8">
    <name type="scientific">Mesosutterella faecium</name>
    <dbReference type="NCBI Taxonomy" id="2925194"/>
    <lineage>
        <taxon>Bacteria</taxon>
        <taxon>Pseudomonadati</taxon>
        <taxon>Pseudomonadota</taxon>
        <taxon>Betaproteobacteria</taxon>
        <taxon>Burkholderiales</taxon>
        <taxon>Sutterellaceae</taxon>
        <taxon>Mesosutterella</taxon>
    </lineage>
</organism>
<dbReference type="PANTHER" id="PTHR43425:SF2">
    <property type="entry name" value="OXYGEN-INSENSITIVE NADPH NITROREDUCTASE"/>
    <property type="match status" value="1"/>
</dbReference>
<dbReference type="Pfam" id="PF00881">
    <property type="entry name" value="Nitroreductase"/>
    <property type="match status" value="1"/>
</dbReference>
<dbReference type="PIRSF" id="PIRSF005426">
    <property type="entry name" value="Frp"/>
    <property type="match status" value="1"/>
</dbReference>
<dbReference type="InterPro" id="IPR016446">
    <property type="entry name" value="Flavin_OxRdtase_Frp"/>
</dbReference>
<dbReference type="RefSeq" id="WP_285230570.1">
    <property type="nucleotide sequence ID" value="NZ_JAKZJU020000001.1"/>
</dbReference>
<dbReference type="InterPro" id="IPR029479">
    <property type="entry name" value="Nitroreductase"/>
</dbReference>
<keyword evidence="5" id="KW-0521">NADP</keyword>
<evidence type="ECO:0000256" key="5">
    <source>
        <dbReference type="PIRNR" id="PIRNR005426"/>
    </source>
</evidence>
<dbReference type="EMBL" id="JAKZJU020000001">
    <property type="protein sequence ID" value="MDL2059404.1"/>
    <property type="molecule type" value="Genomic_DNA"/>
</dbReference>
<sequence length="246" mass="27584">MIPMTQNSTIKALTSHVSVRDFTSEPVSEADRNAIFEAARASSSSCFLQVVTVIRITDPEKRRAFVKLTGGQRHIESAAEFWVFCADYHRCEAMTGKALDLGWTEQLMVGCTDAAIMAQSAMAALESLGLGGVYAGGIRNSIEEADRLLGLPENVIPVLGLAFGHPAYRNELKPRLPREALLCENTYREPDPALLENYDRELARYYETRSRSPKKDSWKAGIERILLRERRPFLLAYLQKKGFGKR</sequence>
<dbReference type="InterPro" id="IPR000415">
    <property type="entry name" value="Nitroreductase-like"/>
</dbReference>
<protein>
    <submittedName>
        <fullName evidence="7">Oxygen-insensitive NADPH nitroreductase</fullName>
    </submittedName>
</protein>
<dbReference type="NCBIfam" id="NF008033">
    <property type="entry name" value="PRK10765.1"/>
    <property type="match status" value="1"/>
</dbReference>
<keyword evidence="8" id="KW-1185">Reference proteome</keyword>
<evidence type="ECO:0000313" key="8">
    <source>
        <dbReference type="Proteomes" id="UP001165481"/>
    </source>
</evidence>
<evidence type="ECO:0000256" key="1">
    <source>
        <dbReference type="ARBA" id="ARBA00008366"/>
    </source>
</evidence>
<evidence type="ECO:0000259" key="6">
    <source>
        <dbReference type="Pfam" id="PF00881"/>
    </source>
</evidence>
<evidence type="ECO:0000256" key="2">
    <source>
        <dbReference type="ARBA" id="ARBA00022630"/>
    </source>
</evidence>